<dbReference type="GO" id="GO:0004658">
    <property type="term" value="F:propionyl-CoA carboxylase activity"/>
    <property type="evidence" value="ECO:0007669"/>
    <property type="project" value="TreeGrafter"/>
</dbReference>
<evidence type="ECO:0000259" key="1">
    <source>
        <dbReference type="PROSITE" id="PS50980"/>
    </source>
</evidence>
<evidence type="ECO:0000313" key="3">
    <source>
        <dbReference type="EMBL" id="MBC8611709.1"/>
    </source>
</evidence>
<dbReference type="InterPro" id="IPR034733">
    <property type="entry name" value="AcCoA_carboxyl_beta"/>
</dbReference>
<dbReference type="AlphaFoldDB" id="A0A8J6TQZ2"/>
<keyword evidence="4" id="KW-1185">Reference proteome</keyword>
<organism evidence="3 4">
    <name type="scientific">Massiliimalia timonensis</name>
    <dbReference type="NCBI Taxonomy" id="1987501"/>
    <lineage>
        <taxon>Bacteria</taxon>
        <taxon>Bacillati</taxon>
        <taxon>Bacillota</taxon>
        <taxon>Clostridia</taxon>
        <taxon>Eubacteriales</taxon>
        <taxon>Oscillospiraceae</taxon>
        <taxon>Massiliimalia</taxon>
    </lineage>
</organism>
<gene>
    <name evidence="3" type="ORF">H8702_11470</name>
</gene>
<evidence type="ECO:0000259" key="2">
    <source>
        <dbReference type="PROSITE" id="PS50989"/>
    </source>
</evidence>
<dbReference type="PROSITE" id="PS50980">
    <property type="entry name" value="COA_CT_NTER"/>
    <property type="match status" value="1"/>
</dbReference>
<dbReference type="Gene3D" id="3.90.226.10">
    <property type="entry name" value="2-enoyl-CoA Hydratase, Chain A, domain 1"/>
    <property type="match status" value="2"/>
</dbReference>
<dbReference type="Proteomes" id="UP000632659">
    <property type="component" value="Unassembled WGS sequence"/>
</dbReference>
<proteinExistence type="predicted"/>
<dbReference type="InterPro" id="IPR011763">
    <property type="entry name" value="COA_CT_C"/>
</dbReference>
<dbReference type="EMBL" id="JACRTL010000007">
    <property type="protein sequence ID" value="MBC8611709.1"/>
    <property type="molecule type" value="Genomic_DNA"/>
</dbReference>
<protein>
    <submittedName>
        <fullName evidence="3">Carboxyl transferase</fullName>
    </submittedName>
</protein>
<keyword evidence="3" id="KW-0808">Transferase</keyword>
<dbReference type="InterPro" id="IPR011762">
    <property type="entry name" value="COA_CT_N"/>
</dbReference>
<sequence length="478" mass="50055">MNPESKMNQLAEYVEKTSQDTPARSRLVSLYDEGTFVELDAFAGMNEEGLCGVVTGYGYVGDTFVYAYSQDVTACGGAVSKAHAKKINKLYDLAAKTGCPVVGVFDSNGAKLSEANEMLDAYGEILAKTSTLSGVVPQVAVVLGTCAGTSALLACGADFLVMSEKGELFLNAPFVTNAKGEDKEAGTAGFAAKSGIASVIAADDEAALEEVRKIVSMFPQNNLAPAPLFETAENAQAADLIAKAYADVDNMCAKSVVEAIADADSVVELQADFGKGIVTALATVSGAAVGIIANNETQGELDIDACDKATRLIRVCDAFNLPIITLVNTKGFKVTACPVLIRKSARLAHAYAEATTAKITVICGQAIGAAYMALASNANTDVCYAWPTAAISAMGLEATVEFLSHDKLKGTTDLEQSRQELVDEYVNTVAGAFKAAENGYVDDVIAPEDTRAAIIRSMEMLAGKRVSNLPKKHAIMPL</sequence>
<comment type="caution">
    <text evidence="3">The sequence shown here is derived from an EMBL/GenBank/DDBJ whole genome shotgun (WGS) entry which is preliminary data.</text>
</comment>
<dbReference type="PANTHER" id="PTHR43842">
    <property type="entry name" value="PROPIONYL-COA CARBOXYLASE BETA CHAIN"/>
    <property type="match status" value="1"/>
</dbReference>
<accession>A0A8J6TQZ2</accession>
<dbReference type="PROSITE" id="PS50989">
    <property type="entry name" value="COA_CT_CTER"/>
    <property type="match status" value="1"/>
</dbReference>
<dbReference type="RefSeq" id="WP_187536740.1">
    <property type="nucleotide sequence ID" value="NZ_JACRTL010000007.1"/>
</dbReference>
<reference evidence="3" key="1">
    <citation type="submission" date="2020-08" db="EMBL/GenBank/DDBJ databases">
        <title>Genome public.</title>
        <authorList>
            <person name="Liu C."/>
            <person name="Sun Q."/>
        </authorList>
    </citation>
    <scope>NUCLEOTIDE SEQUENCE</scope>
    <source>
        <strain evidence="3">NSJ-15</strain>
    </source>
</reference>
<dbReference type="InterPro" id="IPR029045">
    <property type="entry name" value="ClpP/crotonase-like_dom_sf"/>
</dbReference>
<dbReference type="Pfam" id="PF01039">
    <property type="entry name" value="Carboxyl_trans"/>
    <property type="match status" value="1"/>
</dbReference>
<evidence type="ECO:0000313" key="4">
    <source>
        <dbReference type="Proteomes" id="UP000632659"/>
    </source>
</evidence>
<name>A0A8J6TQZ2_9FIRM</name>
<dbReference type="PANTHER" id="PTHR43842:SF2">
    <property type="entry name" value="PROPIONYL-COA CARBOXYLASE BETA CHAIN, MITOCHONDRIAL"/>
    <property type="match status" value="1"/>
</dbReference>
<dbReference type="InterPro" id="IPR051047">
    <property type="entry name" value="AccD/PCCB"/>
</dbReference>
<feature type="domain" description="CoA carboxyltransferase C-terminal" evidence="2">
    <location>
        <begin position="232"/>
        <end position="460"/>
    </location>
</feature>
<dbReference type="SUPFAM" id="SSF52096">
    <property type="entry name" value="ClpP/crotonase"/>
    <property type="match status" value="2"/>
</dbReference>
<dbReference type="GO" id="GO:0016740">
    <property type="term" value="F:transferase activity"/>
    <property type="evidence" value="ECO:0007669"/>
    <property type="project" value="UniProtKB-KW"/>
</dbReference>
<feature type="domain" description="CoA carboxyltransferase N-terminal" evidence="1">
    <location>
        <begin position="1"/>
        <end position="230"/>
    </location>
</feature>